<dbReference type="EMBL" id="VXIV02003012">
    <property type="protein sequence ID" value="KAF6021543.1"/>
    <property type="molecule type" value="Genomic_DNA"/>
</dbReference>
<keyword evidence="5" id="KW-1185">Reference proteome</keyword>
<evidence type="ECO:0000259" key="3">
    <source>
        <dbReference type="Pfam" id="PF12090"/>
    </source>
</evidence>
<accession>A0A7J7J5Y4</accession>
<dbReference type="AlphaFoldDB" id="A0A7J7J5Y4"/>
<dbReference type="InterPro" id="IPR046468">
    <property type="entry name" value="Spt20-like_SEP"/>
</dbReference>
<dbReference type="GO" id="GO:0000124">
    <property type="term" value="C:SAGA complex"/>
    <property type="evidence" value="ECO:0007669"/>
    <property type="project" value="InterPro"/>
</dbReference>
<feature type="region of interest" description="Disordered" evidence="2">
    <location>
        <begin position="464"/>
        <end position="486"/>
    </location>
</feature>
<evidence type="ECO:0000313" key="4">
    <source>
        <dbReference type="EMBL" id="KAF6021543.1"/>
    </source>
</evidence>
<feature type="region of interest" description="Disordered" evidence="2">
    <location>
        <begin position="291"/>
        <end position="312"/>
    </location>
</feature>
<feature type="region of interest" description="Disordered" evidence="2">
    <location>
        <begin position="508"/>
        <end position="529"/>
    </location>
</feature>
<dbReference type="Pfam" id="PF12090">
    <property type="entry name" value="Spt20_SEP"/>
    <property type="match status" value="1"/>
</dbReference>
<comment type="similarity">
    <text evidence="1">Belongs to the SPT20 family.</text>
</comment>
<dbReference type="OrthoDB" id="1932706at2759"/>
<reference evidence="4" key="1">
    <citation type="submission" date="2020-06" db="EMBL/GenBank/DDBJ databases">
        <title>Draft genome of Bugula neritina, a colonial animal packing powerful symbionts and potential medicines.</title>
        <authorList>
            <person name="Rayko M."/>
        </authorList>
    </citation>
    <scope>NUCLEOTIDE SEQUENCE [LARGE SCALE GENOMIC DNA]</scope>
    <source>
        <strain evidence="4">Kwan_BN1</strain>
    </source>
</reference>
<feature type="domain" description="Spt20-like SEP" evidence="3">
    <location>
        <begin position="106"/>
        <end position="221"/>
    </location>
</feature>
<organism evidence="4 5">
    <name type="scientific">Bugula neritina</name>
    <name type="common">Brown bryozoan</name>
    <name type="synonym">Sertularia neritina</name>
    <dbReference type="NCBI Taxonomy" id="10212"/>
    <lineage>
        <taxon>Eukaryota</taxon>
        <taxon>Metazoa</taxon>
        <taxon>Spiralia</taxon>
        <taxon>Lophotrochozoa</taxon>
        <taxon>Bryozoa</taxon>
        <taxon>Gymnolaemata</taxon>
        <taxon>Cheilostomatida</taxon>
        <taxon>Flustrina</taxon>
        <taxon>Buguloidea</taxon>
        <taxon>Bugulidae</taxon>
        <taxon>Bugula</taxon>
    </lineage>
</organism>
<feature type="compositionally biased region" description="Polar residues" evidence="2">
    <location>
        <begin position="298"/>
        <end position="311"/>
    </location>
</feature>
<dbReference type="GO" id="GO:0003712">
    <property type="term" value="F:transcription coregulator activity"/>
    <property type="evidence" value="ECO:0007669"/>
    <property type="project" value="InterPro"/>
</dbReference>
<name>A0A7J7J5Y4_BUGNE</name>
<proteinExistence type="inferred from homology"/>
<dbReference type="PANTHER" id="PTHR13526">
    <property type="entry name" value="TRANSCRIPTION FACTOR SPT20 HOMOLOG"/>
    <property type="match status" value="1"/>
</dbReference>
<evidence type="ECO:0000313" key="5">
    <source>
        <dbReference type="Proteomes" id="UP000593567"/>
    </source>
</evidence>
<dbReference type="GO" id="GO:0006357">
    <property type="term" value="P:regulation of transcription by RNA polymerase II"/>
    <property type="evidence" value="ECO:0007669"/>
    <property type="project" value="TreeGrafter"/>
</dbReference>
<dbReference type="Proteomes" id="UP000593567">
    <property type="component" value="Unassembled WGS sequence"/>
</dbReference>
<comment type="caution">
    <text evidence="4">The sequence shown here is derived from an EMBL/GenBank/DDBJ whole genome shotgun (WGS) entry which is preliminary data.</text>
</comment>
<evidence type="ECO:0000256" key="1">
    <source>
        <dbReference type="ARBA" id="ARBA00009112"/>
    </source>
</evidence>
<dbReference type="PANTHER" id="PTHR13526:SF8">
    <property type="entry name" value="TRANSCRIPTION FACTOR SPT20 HOMOLOG"/>
    <property type="match status" value="1"/>
</dbReference>
<evidence type="ECO:0000256" key="2">
    <source>
        <dbReference type="SAM" id="MobiDB-lite"/>
    </source>
</evidence>
<dbReference type="InterPro" id="IPR021950">
    <property type="entry name" value="Spt20"/>
</dbReference>
<sequence length="928" mass="100395">MMSEGSASSAHDRDKALYHYAENVAFTASTNPSALLTSASVHKGSIHDKLFELYLKHFNQTPQATACPNLLSVLVKRDNLNTLVINLKPLEQGYSVLIKSLTGNLVETINLPYTETELLDCVEQEEIPPTIVDLLEQTQSDLFYDGCVIAEVRDGRRGASGAYKTSYFLLKPSHRTILADINALTNDQFRWSQDDRFILESKLLLATNEPLCLDPTPAVGIIRNRLAYKKRIAQSPLLTRSLRPFTAKGIQKRRLLAKLPFHKELPILAFLKSRGNKSRYAHPRDSHIRTPVVDSWKDSSSPDTTTPINSSDVRRLAKELEKPHVYHHLATGSKHLATDCTPVVVEEYTMETERPMGKLHRSRLIILKKPSEDKYIGELHIDRSEYSSNKCVFELGTAPLKDKYISQFIEIFTEEGRRQVKIVHSLPGQTPKIVYTSGAAGQINLSQSSTALTASQNIVHITAGTSSSAPAGNQSGNRLSTETPPTIRLSADNQSAIKFSLSSQASALSNSLQQQGESHNSAHSLSSTDSSGASLVLARQGLKIQGALLPSAQTPQPTDSQSVTALKDKLTSIHTIKGPVAAKQSGAGNMAGLGKTTLLMSRSGGTTQLAQLSGNQTHKLIGIQTSTPSSSTINIQNVTGLQTVQGLPNVQVSLTSLGQGGIAVPVSLIGGVPGNQPIFLSGPLSMVETARNSQQLRTSQAGQSSTSTLTSRPIVVTTQAGSNQQLLAGHQGLITLPVTSALAQQILAANKQRQNLQQSQQQFNVVSTQQVPGQQVLANQQGSQLTGNVKQTGIQLGQMLANQQGPIQISHLPANQQASNIQISHQIIAQHSGNVQARSSQPASVSRSNNMQVFHQANILQTPQSSSQVTPQHINIISSNQTGQSAIGSAQQVLHIPQQSQRPNQQQKVMFRQIGSPSTEEYNQPPLQ</sequence>
<feature type="compositionally biased region" description="Polar residues" evidence="2">
    <location>
        <begin position="464"/>
        <end position="484"/>
    </location>
</feature>
<protein>
    <recommendedName>
        <fullName evidence="3">Spt20-like SEP domain-containing protein</fullName>
    </recommendedName>
</protein>
<gene>
    <name evidence="4" type="ORF">EB796_020146</name>
</gene>